<keyword evidence="2" id="KW-1185">Reference proteome</keyword>
<gene>
    <name evidence="1" type="ORF">E2C01_053509</name>
</gene>
<organism evidence="1 2">
    <name type="scientific">Portunus trituberculatus</name>
    <name type="common">Swimming crab</name>
    <name type="synonym">Neptunus trituberculatus</name>
    <dbReference type="NCBI Taxonomy" id="210409"/>
    <lineage>
        <taxon>Eukaryota</taxon>
        <taxon>Metazoa</taxon>
        <taxon>Ecdysozoa</taxon>
        <taxon>Arthropoda</taxon>
        <taxon>Crustacea</taxon>
        <taxon>Multicrustacea</taxon>
        <taxon>Malacostraca</taxon>
        <taxon>Eumalacostraca</taxon>
        <taxon>Eucarida</taxon>
        <taxon>Decapoda</taxon>
        <taxon>Pleocyemata</taxon>
        <taxon>Brachyura</taxon>
        <taxon>Eubrachyura</taxon>
        <taxon>Portunoidea</taxon>
        <taxon>Portunidae</taxon>
        <taxon>Portuninae</taxon>
        <taxon>Portunus</taxon>
    </lineage>
</organism>
<proteinExistence type="predicted"/>
<evidence type="ECO:0000313" key="2">
    <source>
        <dbReference type="Proteomes" id="UP000324222"/>
    </source>
</evidence>
<name>A0A5B7GPD9_PORTR</name>
<comment type="caution">
    <text evidence="1">The sequence shown here is derived from an EMBL/GenBank/DDBJ whole genome shotgun (WGS) entry which is preliminary data.</text>
</comment>
<dbReference type="EMBL" id="VSRR010016608">
    <property type="protein sequence ID" value="MPC59489.1"/>
    <property type="molecule type" value="Genomic_DNA"/>
</dbReference>
<reference evidence="1 2" key="1">
    <citation type="submission" date="2019-05" db="EMBL/GenBank/DDBJ databases">
        <title>Another draft genome of Portunus trituberculatus and its Hox gene families provides insights of decapod evolution.</title>
        <authorList>
            <person name="Jeong J.-H."/>
            <person name="Song I."/>
            <person name="Kim S."/>
            <person name="Choi T."/>
            <person name="Kim D."/>
            <person name="Ryu S."/>
            <person name="Kim W."/>
        </authorList>
    </citation>
    <scope>NUCLEOTIDE SEQUENCE [LARGE SCALE GENOMIC DNA]</scope>
    <source>
        <tissue evidence="1">Muscle</tissue>
    </source>
</reference>
<sequence length="75" mass="8366">MPCNPAMSSSIAKKTRKSLYSQMKSSSVVCLHFSGITMFQGRTSKEQLAKMSNSVVYEWAKLSEEFLIGSIKDPK</sequence>
<dbReference type="AlphaFoldDB" id="A0A5B7GPD9"/>
<accession>A0A5B7GPD9</accession>
<evidence type="ECO:0000313" key="1">
    <source>
        <dbReference type="EMBL" id="MPC59489.1"/>
    </source>
</evidence>
<dbReference type="Proteomes" id="UP000324222">
    <property type="component" value="Unassembled WGS sequence"/>
</dbReference>
<protein>
    <submittedName>
        <fullName evidence="1">Uncharacterized protein</fullName>
    </submittedName>
</protein>